<gene>
    <name evidence="1" type="ORF">VNO77_03667</name>
</gene>
<sequence length="80" mass="8516">MVTLLASVLHEGVASHQIHPGSFTRPVTAHEDNRPKSSCVLQSLMAMCDALKEGIMGGNSRAHINITGAADPKFDPLHKA</sequence>
<reference evidence="1 2" key="1">
    <citation type="submission" date="2024-01" db="EMBL/GenBank/DDBJ databases">
        <title>The genomes of 5 underutilized Papilionoideae crops provide insights into root nodulation and disease resistanc.</title>
        <authorList>
            <person name="Jiang F."/>
        </authorList>
    </citation>
    <scope>NUCLEOTIDE SEQUENCE [LARGE SCALE GENOMIC DNA]</scope>
    <source>
        <strain evidence="1">LVBAO_FW01</strain>
        <tissue evidence="1">Leaves</tissue>
    </source>
</reference>
<evidence type="ECO:0000313" key="2">
    <source>
        <dbReference type="Proteomes" id="UP001367508"/>
    </source>
</evidence>
<proteinExistence type="predicted"/>
<comment type="caution">
    <text evidence="1">The sequence shown here is derived from an EMBL/GenBank/DDBJ whole genome shotgun (WGS) entry which is preliminary data.</text>
</comment>
<name>A0AAN9N098_CANGL</name>
<dbReference type="EMBL" id="JAYMYQ010000001">
    <property type="protein sequence ID" value="KAK7361597.1"/>
    <property type="molecule type" value="Genomic_DNA"/>
</dbReference>
<dbReference type="Proteomes" id="UP001367508">
    <property type="component" value="Unassembled WGS sequence"/>
</dbReference>
<evidence type="ECO:0000313" key="1">
    <source>
        <dbReference type="EMBL" id="KAK7361597.1"/>
    </source>
</evidence>
<keyword evidence="2" id="KW-1185">Reference proteome</keyword>
<accession>A0AAN9N098</accession>
<dbReference type="AlphaFoldDB" id="A0AAN9N098"/>
<protein>
    <submittedName>
        <fullName evidence="1">Uncharacterized protein</fullName>
    </submittedName>
</protein>
<organism evidence="1 2">
    <name type="scientific">Canavalia gladiata</name>
    <name type="common">Sword bean</name>
    <name type="synonym">Dolichos gladiatus</name>
    <dbReference type="NCBI Taxonomy" id="3824"/>
    <lineage>
        <taxon>Eukaryota</taxon>
        <taxon>Viridiplantae</taxon>
        <taxon>Streptophyta</taxon>
        <taxon>Embryophyta</taxon>
        <taxon>Tracheophyta</taxon>
        <taxon>Spermatophyta</taxon>
        <taxon>Magnoliopsida</taxon>
        <taxon>eudicotyledons</taxon>
        <taxon>Gunneridae</taxon>
        <taxon>Pentapetalae</taxon>
        <taxon>rosids</taxon>
        <taxon>fabids</taxon>
        <taxon>Fabales</taxon>
        <taxon>Fabaceae</taxon>
        <taxon>Papilionoideae</taxon>
        <taxon>50 kb inversion clade</taxon>
        <taxon>NPAAA clade</taxon>
        <taxon>indigoferoid/millettioid clade</taxon>
        <taxon>Phaseoleae</taxon>
        <taxon>Canavalia</taxon>
    </lineage>
</organism>